<dbReference type="EMBL" id="JANCPR020000058">
    <property type="protein sequence ID" value="MDJ1137454.1"/>
    <property type="molecule type" value="Genomic_DNA"/>
</dbReference>
<gene>
    <name evidence="5" type="ORF">NMN56_036990</name>
</gene>
<accession>A0ABT7A8Y2</accession>
<dbReference type="CDD" id="cd06558">
    <property type="entry name" value="crotonase-like"/>
    <property type="match status" value="1"/>
</dbReference>
<dbReference type="Gene3D" id="1.20.58.1300">
    <property type="match status" value="1"/>
</dbReference>
<evidence type="ECO:0000313" key="6">
    <source>
        <dbReference type="Proteomes" id="UP001214441"/>
    </source>
</evidence>
<keyword evidence="6" id="KW-1185">Reference proteome</keyword>
<evidence type="ECO:0000256" key="4">
    <source>
        <dbReference type="SAM" id="MobiDB-lite"/>
    </source>
</evidence>
<sequence>MYASTLSKGAPTNAARTQRPVPSPPPAPTGRYAADTVAVTSYLTCTMRYFAQLPPPGERTDGRQREAAAVHHDANTLRRCFLSLHAERAYDELTDGRTRPLRLDELVGLAAERFPGLVPSSAQLADEAQHMQRDKEGWEIAVGIFLQAVLHVPTAGDHLLRSMLRPTPRACAALHGYQLTGRADLGLATVVRNEGVARLELCNPAFLNAEDEAAVEALETGTDLVLLDPASHVGVLRGAPQTHPSYAGSRVFCAGINLTHLYGGDISLLGFLLRREAGYIAKFVRGLCLDDTARDGWWPDADKPWVGAVDSFAIGGGMQILPTMDRVVADDDSWFSLPAMEEGLVPGAANMRLLHQVGARLSRRLIFWGRKLHATDPEASLFIDETVAADSMDIAVRKAAERLDNPAVGANRRMLNLAGEPLDHFRRYLAQYAYEQACRLHSPSLINALERTWINRDRDPDPSASAGDPL</sequence>
<evidence type="ECO:0000313" key="5">
    <source>
        <dbReference type="EMBL" id="MDJ1137454.1"/>
    </source>
</evidence>
<feature type="region of interest" description="Disordered" evidence="4">
    <location>
        <begin position="1"/>
        <end position="32"/>
    </location>
</feature>
<dbReference type="PANTHER" id="PTHR11941">
    <property type="entry name" value="ENOYL-COA HYDRATASE-RELATED"/>
    <property type="match status" value="1"/>
</dbReference>
<keyword evidence="3" id="KW-0456">Lyase</keyword>
<dbReference type="Pfam" id="PF00378">
    <property type="entry name" value="ECH_1"/>
    <property type="match status" value="1"/>
</dbReference>
<dbReference type="SUPFAM" id="SSF52096">
    <property type="entry name" value="ClpP/crotonase"/>
    <property type="match status" value="1"/>
</dbReference>
<evidence type="ECO:0000256" key="1">
    <source>
        <dbReference type="ARBA" id="ARBA00005254"/>
    </source>
</evidence>
<comment type="caution">
    <text evidence="5">The sequence shown here is derived from an EMBL/GenBank/DDBJ whole genome shotgun (WGS) entry which is preliminary data.</text>
</comment>
<evidence type="ECO:0000256" key="3">
    <source>
        <dbReference type="ARBA" id="ARBA00023239"/>
    </source>
</evidence>
<dbReference type="Gene3D" id="3.90.226.10">
    <property type="entry name" value="2-enoyl-CoA Hydratase, Chain A, domain 1"/>
    <property type="match status" value="1"/>
</dbReference>
<organism evidence="5 6">
    <name type="scientific">Streptomyces iconiensis</name>
    <dbReference type="NCBI Taxonomy" id="1384038"/>
    <lineage>
        <taxon>Bacteria</taxon>
        <taxon>Bacillati</taxon>
        <taxon>Actinomycetota</taxon>
        <taxon>Actinomycetes</taxon>
        <taxon>Kitasatosporales</taxon>
        <taxon>Streptomycetaceae</taxon>
        <taxon>Streptomyces</taxon>
    </lineage>
</organism>
<dbReference type="PANTHER" id="PTHR11941:SF169">
    <property type="entry name" value="(7AS)-7A-METHYL-1,5-DIOXO-2,3,5,6,7,7A-HEXAHYDRO-1H-INDENE-CARBOXYL-COA HYDROLASE"/>
    <property type="match status" value="1"/>
</dbReference>
<keyword evidence="2" id="KW-0443">Lipid metabolism</keyword>
<dbReference type="InterPro" id="IPR029045">
    <property type="entry name" value="ClpP/crotonase-like_dom_sf"/>
</dbReference>
<dbReference type="InterPro" id="IPR001753">
    <property type="entry name" value="Enoyl-CoA_hydra/iso"/>
</dbReference>
<name>A0ABT7A8Y2_9ACTN</name>
<reference evidence="5 6" key="1">
    <citation type="submission" date="2023-05" db="EMBL/GenBank/DDBJ databases">
        <title>Streptantibioticus silvisoli sp. nov., acidotolerant actinomycetes 1 from pine litter.</title>
        <authorList>
            <person name="Swiecimska M."/>
            <person name="Golinska P."/>
            <person name="Sangal V."/>
            <person name="Wachnowicz B."/>
            <person name="Goodfellow M."/>
        </authorList>
    </citation>
    <scope>NUCLEOTIDE SEQUENCE [LARGE SCALE GENOMIC DNA]</scope>
    <source>
        <strain evidence="5 6">DSM 42109</strain>
    </source>
</reference>
<protein>
    <submittedName>
        <fullName evidence="5">Enoyl-CoA hydratase/isomerase family protein</fullName>
    </submittedName>
</protein>
<proteinExistence type="inferred from homology"/>
<evidence type="ECO:0000256" key="2">
    <source>
        <dbReference type="ARBA" id="ARBA00023098"/>
    </source>
</evidence>
<dbReference type="Proteomes" id="UP001214441">
    <property type="component" value="Unassembled WGS sequence"/>
</dbReference>
<comment type="similarity">
    <text evidence="1">Belongs to the enoyl-CoA hydratase/isomerase family.</text>
</comment>
<dbReference type="RefSeq" id="WP_274047243.1">
    <property type="nucleotide sequence ID" value="NZ_JANCPR020000058.1"/>
</dbReference>